<organism evidence="1 2">
    <name type="scientific">Paenibacillus borealis</name>
    <dbReference type="NCBI Taxonomy" id="160799"/>
    <lineage>
        <taxon>Bacteria</taxon>
        <taxon>Bacillati</taxon>
        <taxon>Bacillota</taxon>
        <taxon>Bacilli</taxon>
        <taxon>Bacillales</taxon>
        <taxon>Paenibacillaceae</taxon>
        <taxon>Paenibacillus</taxon>
    </lineage>
</organism>
<dbReference type="Proteomes" id="UP000187412">
    <property type="component" value="Unassembled WGS sequence"/>
</dbReference>
<reference evidence="1 2" key="1">
    <citation type="submission" date="2016-10" db="EMBL/GenBank/DDBJ databases">
        <title>Paenibacillus species isolates.</title>
        <authorList>
            <person name="Beno S.M."/>
        </authorList>
    </citation>
    <scope>NUCLEOTIDE SEQUENCE [LARGE SCALE GENOMIC DNA]</scope>
    <source>
        <strain evidence="1 2">FSL H7-0744</strain>
    </source>
</reference>
<name>A0ABX3H878_PAEBO</name>
<sequence>MSNLLENLFYGNIRPDESIHPNTPEYQLLNQQISKTIEAYQKKLTMEEFDALEELIDLLGQTTSIYAAASYTQGFRLGVLMMLEVLGGGDRSNSS</sequence>
<dbReference type="EMBL" id="MPTB01000026">
    <property type="protein sequence ID" value="OMD45424.1"/>
    <property type="molecule type" value="Genomic_DNA"/>
</dbReference>
<comment type="caution">
    <text evidence="1">The sequence shown here is derived from an EMBL/GenBank/DDBJ whole genome shotgun (WGS) entry which is preliminary data.</text>
</comment>
<dbReference type="Pfam" id="PF20648">
    <property type="entry name" value="DUF6809"/>
    <property type="match status" value="1"/>
</dbReference>
<proteinExistence type="predicted"/>
<accession>A0ABX3H878</accession>
<keyword evidence="2" id="KW-1185">Reference proteome</keyword>
<evidence type="ECO:0000313" key="2">
    <source>
        <dbReference type="Proteomes" id="UP000187412"/>
    </source>
</evidence>
<dbReference type="InterPro" id="IPR049215">
    <property type="entry name" value="DUF6809"/>
</dbReference>
<protein>
    <submittedName>
        <fullName evidence="1">Uncharacterized protein</fullName>
    </submittedName>
</protein>
<dbReference type="RefSeq" id="WP_076112482.1">
    <property type="nucleotide sequence ID" value="NZ_MPTB01000026.1"/>
</dbReference>
<gene>
    <name evidence="1" type="ORF">BSK56_20095</name>
</gene>
<evidence type="ECO:0000313" key="1">
    <source>
        <dbReference type="EMBL" id="OMD45424.1"/>
    </source>
</evidence>